<keyword evidence="2" id="KW-1185">Reference proteome</keyword>
<dbReference type="EMBL" id="FMWL01000001">
    <property type="protein sequence ID" value="SCZ76649.1"/>
    <property type="molecule type" value="Genomic_DNA"/>
</dbReference>
<dbReference type="AlphaFoldDB" id="A0A1G5RTK5"/>
<dbReference type="Gene3D" id="3.40.50.300">
    <property type="entry name" value="P-loop containing nucleotide triphosphate hydrolases"/>
    <property type="match status" value="1"/>
</dbReference>
<evidence type="ECO:0000313" key="2">
    <source>
        <dbReference type="Proteomes" id="UP000199208"/>
    </source>
</evidence>
<gene>
    <name evidence="1" type="ORF">SAMN03080599_00352</name>
</gene>
<dbReference type="STRING" id="1120920.SAMN03080599_00352"/>
<dbReference type="SUPFAM" id="SSF52540">
    <property type="entry name" value="P-loop containing nucleoside triphosphate hydrolases"/>
    <property type="match status" value="1"/>
</dbReference>
<dbReference type="Proteomes" id="UP000199208">
    <property type="component" value="Unassembled WGS sequence"/>
</dbReference>
<proteinExistence type="predicted"/>
<organism evidence="1 2">
    <name type="scientific">Acidaminobacter hydrogenoformans DSM 2784</name>
    <dbReference type="NCBI Taxonomy" id="1120920"/>
    <lineage>
        <taxon>Bacteria</taxon>
        <taxon>Bacillati</taxon>
        <taxon>Bacillota</taxon>
        <taxon>Clostridia</taxon>
        <taxon>Peptostreptococcales</taxon>
        <taxon>Acidaminobacteraceae</taxon>
        <taxon>Acidaminobacter</taxon>
    </lineage>
</organism>
<reference evidence="1 2" key="1">
    <citation type="submission" date="2016-10" db="EMBL/GenBank/DDBJ databases">
        <authorList>
            <person name="de Groot N.N."/>
        </authorList>
    </citation>
    <scope>NUCLEOTIDE SEQUENCE [LARGE SCALE GENOMIC DNA]</scope>
    <source>
        <strain evidence="1 2">DSM 2784</strain>
    </source>
</reference>
<evidence type="ECO:0000313" key="1">
    <source>
        <dbReference type="EMBL" id="SCZ76649.1"/>
    </source>
</evidence>
<protein>
    <submittedName>
        <fullName evidence="1">Cellulose biosynthesis protein BcsQ</fullName>
    </submittedName>
</protein>
<accession>A0A1G5RTK5</accession>
<dbReference type="InterPro" id="IPR027417">
    <property type="entry name" value="P-loop_NTPase"/>
</dbReference>
<name>A0A1G5RTK5_9FIRM</name>
<sequence>MAIRTELDSVTTLLGCAPVKTVLFEVNSEHLLARWSSIQTLRLKWPEVKWIAILTQGHGDGNLILTGFDEFIERGELNTGTLIDRLYRPRTVYERTEALGLEGIVDQERIEVISRIIAEQPEIRGYEAEALMCGIHTSEKKKLRQKFEEIFKVTEKRPEFINQRLKLCVFGNSEYGCELGWVFSKKFKRKTLIVDADRLFPSLDLLLEARKTVTDSLEGYDSYQSTGLNILLDAIRKNSLNSEKIMSACSRIKGNSDLYALTGSYNLNDYEYYDKDDFMRLLERIDTCFEVVIMLVNAFIYDAFTAVSLLVSDKNLIPVSDGVLALRSAASSAAYVTERQKIDRLKHQFIAYDADAFFSLSTNDYEALTGSRYLGRIPSNTKREKARKEGKMYGPMMDRITLEAHEKIIIKLMHEMRG</sequence>